<evidence type="ECO:0000256" key="1">
    <source>
        <dbReference type="SAM" id="Coils"/>
    </source>
</evidence>
<keyword evidence="4" id="KW-1185">Reference proteome</keyword>
<sequence length="310" mass="34307">MMTNLIQTSPPSTVRAAFKPALIMLALERLRPHRPLPVSTLTGKKYLQVLASIATVGLVEPLVVIDDVSRPECFVVLDGRLRLEALRRLGKVDALCLISTDDETYTYNRQVNHLSPAQDARMIAEAIRKGVSPTRIATVLGVVPRTVQSKAVLLEGICKEAAELLADKMCPASVYVTLKWLKPIRQIEAAELMCSQGNFTSAFAKAIRSTTPVEQLTIREPLKRRTNREITLQVAKLEREIATMQATHSAVEETYSVEHLELAVSAAYIVKLMGNDAVSDWLRSHYAEYWSQLKAVADEARGAQKAKAFA</sequence>
<dbReference type="SUPFAM" id="SSF110849">
    <property type="entry name" value="ParB/Sulfiredoxin"/>
    <property type="match status" value="1"/>
</dbReference>
<dbReference type="EMBL" id="CP022989">
    <property type="protein sequence ID" value="ASV96736.1"/>
    <property type="molecule type" value="Genomic_DNA"/>
</dbReference>
<evidence type="ECO:0000259" key="2">
    <source>
        <dbReference type="Pfam" id="PF07506"/>
    </source>
</evidence>
<dbReference type="GO" id="GO:0005694">
    <property type="term" value="C:chromosome"/>
    <property type="evidence" value="ECO:0007669"/>
    <property type="project" value="TreeGrafter"/>
</dbReference>
<dbReference type="RefSeq" id="WP_095417043.1">
    <property type="nucleotide sequence ID" value="NZ_CP022989.1"/>
</dbReference>
<dbReference type="SUPFAM" id="SSF109709">
    <property type="entry name" value="KorB DNA-binding domain-like"/>
    <property type="match status" value="1"/>
</dbReference>
<dbReference type="Pfam" id="PF07506">
    <property type="entry name" value="RepB"/>
    <property type="match status" value="1"/>
</dbReference>
<feature type="domain" description="RepB plasmid partition" evidence="2">
    <location>
        <begin position="111"/>
        <end position="291"/>
    </location>
</feature>
<evidence type="ECO:0000313" key="4">
    <source>
        <dbReference type="Proteomes" id="UP000215158"/>
    </source>
</evidence>
<name>A0A248VCL9_9BURK</name>
<dbReference type="OrthoDB" id="7632576at2"/>
<protein>
    <recommendedName>
        <fullName evidence="2">RepB plasmid partition domain-containing protein</fullName>
    </recommendedName>
</protein>
<dbReference type="InterPro" id="IPR050336">
    <property type="entry name" value="Chromosome_partition/occlusion"/>
</dbReference>
<evidence type="ECO:0000313" key="3">
    <source>
        <dbReference type="EMBL" id="ASV96736.1"/>
    </source>
</evidence>
<dbReference type="Gene3D" id="3.90.1530.10">
    <property type="entry name" value="Conserved hypothetical protein from pyrococcus furiosus pfu- 392566-001, ParB domain"/>
    <property type="match status" value="1"/>
</dbReference>
<dbReference type="InterPro" id="IPR011111">
    <property type="entry name" value="Plasmid_RepB"/>
</dbReference>
<dbReference type="PANTHER" id="PTHR33375:SF1">
    <property type="entry name" value="CHROMOSOME-PARTITIONING PROTEIN PARB-RELATED"/>
    <property type="match status" value="1"/>
</dbReference>
<dbReference type="InterPro" id="IPR036086">
    <property type="entry name" value="ParB/Sulfiredoxin_sf"/>
</dbReference>
<accession>A0A248VCL9</accession>
<keyword evidence="1" id="KW-0175">Coiled coil</keyword>
<dbReference type="PANTHER" id="PTHR33375">
    <property type="entry name" value="CHROMOSOME-PARTITIONING PROTEIN PARB-RELATED"/>
    <property type="match status" value="1"/>
</dbReference>
<organism evidence="3 4">
    <name type="scientific">Paraburkholderia aromaticivorans</name>
    <dbReference type="NCBI Taxonomy" id="2026199"/>
    <lineage>
        <taxon>Bacteria</taxon>
        <taxon>Pseudomonadati</taxon>
        <taxon>Pseudomonadota</taxon>
        <taxon>Betaproteobacteria</taxon>
        <taxon>Burkholderiales</taxon>
        <taxon>Burkholderiaceae</taxon>
        <taxon>Paraburkholderia</taxon>
    </lineage>
</organism>
<proteinExistence type="predicted"/>
<dbReference type="AlphaFoldDB" id="A0A248VCL9"/>
<feature type="coiled-coil region" evidence="1">
    <location>
        <begin position="227"/>
        <end position="254"/>
    </location>
</feature>
<dbReference type="GO" id="GO:0007059">
    <property type="term" value="P:chromosome segregation"/>
    <property type="evidence" value="ECO:0007669"/>
    <property type="project" value="TreeGrafter"/>
</dbReference>
<dbReference type="KEGG" id="parb:CJU94_00190"/>
<dbReference type="Proteomes" id="UP000215158">
    <property type="component" value="Chromosome 1"/>
</dbReference>
<gene>
    <name evidence="3" type="ORF">CJU94_00190</name>
</gene>
<reference evidence="3 4" key="1">
    <citation type="submission" date="2017-08" db="EMBL/GenBank/DDBJ databases">
        <title>Identification and genetic characteristics of simultaneous BTEX- and naphthalene-degrading Paraburkholderia sp. BN5 isolated from petroleum-contaminated soil.</title>
        <authorList>
            <person name="Lee Y."/>
            <person name="Jeon C.O."/>
        </authorList>
    </citation>
    <scope>NUCLEOTIDE SEQUENCE [LARGE SCALE GENOMIC DNA]</scope>
    <source>
        <strain evidence="3 4">BN5</strain>
    </source>
</reference>